<feature type="region of interest" description="Disordered" evidence="1">
    <location>
        <begin position="2139"/>
        <end position="2162"/>
    </location>
</feature>
<keyword evidence="5" id="KW-1185">Reference proteome</keyword>
<feature type="transmembrane region" description="Helical" evidence="2">
    <location>
        <begin position="632"/>
        <end position="654"/>
    </location>
</feature>
<feature type="transmembrane region" description="Helical" evidence="2">
    <location>
        <begin position="1129"/>
        <end position="1148"/>
    </location>
</feature>
<keyword evidence="3" id="KW-0732">Signal</keyword>
<evidence type="ECO:0000313" key="4">
    <source>
        <dbReference type="EMBL" id="KAG5178511.1"/>
    </source>
</evidence>
<feature type="transmembrane region" description="Helical" evidence="2">
    <location>
        <begin position="1024"/>
        <end position="1042"/>
    </location>
</feature>
<proteinExistence type="predicted"/>
<feature type="transmembrane region" description="Helical" evidence="2">
    <location>
        <begin position="969"/>
        <end position="988"/>
    </location>
</feature>
<feature type="chain" id="PRO_5032281359" evidence="3">
    <location>
        <begin position="27"/>
        <end position="2692"/>
    </location>
</feature>
<dbReference type="InterPro" id="IPR006626">
    <property type="entry name" value="PbH1"/>
</dbReference>
<sequence>MGSATAALSLGALALWCSKALISTSGARVPCPAAVLQLERPLYIQSADDLPALRNAVSCWSEKEILAIWEGAVALEEPIVVEEGAQLRVLQADPLKPAVVGRKGGVCRRLFVVKDGASLQLVNLTLRDALNGAITVTSAQLRVYGCVFRNNRGGGGAIFATGHYDGSTPSVKVSSSVFTRNNMTDSGIPGTGGGAIHVDNGRVHVSGCNMTGNTAVAAGTNRPGGGLFSFESTCNTSSTMFMNNSAGQTGGMPSDGNISTTNITSNRASSNHDGGGVYLEQAHLVITGCNISMNTVESSNPNNLDHSLINRQQGSYASDSCLDCYNACMTATGSGGGLTLSAGASCTMKNSTVAWNSAAADGGGIICRRRGAAIAVFDSVIMGNTAGGSGGAIALNQESSNVNMTSTSVIGNSATLGGGVAVQGVRGSNRIIDSAFANNKAIKGGGAIYFEELDYALTQRVVNSSFTGNAVALGGGGAILEYGDSPHLNVQVDSATVFEANTVACCYAGGEKTLEGVSCMDVTTGWGTTWQCCGTGQYINNNLCGICDPPKSSCTAYGETVENLALGPSYWRETLEQTDIRPCWRPDACDGGAAASEPDQYCAKGYEGPYCAACASGYASVPGYQCLNCNGGLGVVTFLLTVLALLALMVVAWASMSLARHTERALTIRHGRIAQMILAVSARLRTPVITLQILTQAVSATGSAMPRQLVTFLGVMGWVNLDFSVLHCVADFNFYGELIFRTVAPLVVLAFLFLPRLALLVESRHTLPAHDWLRALRARDVDLALAFLYLVFTFVSTTVLQTFPCDHLSGIGKSYLRADYSIECGTPTHTAYVAYAGIMVFIYPLGVPALFAVLLWRHHKATPQEDEAAETFTSALDPLPVMETHTPGSFLWDSYHGIAPWWELVESARRLLLAGLLLNNSFLAINCMPAAHCLVFAVTYTQTCTLASAATVLAALLRATMRKGYTLPIAVVNALLFPLLLFCVQALILPGTSAQLALAFVFAFLLMVAYLYVQPHRHGVERRLHTYSAAIIFICMLVFYMARVDYMSQTSQDATGTLLIISILVLVIFPVVEHFYPRLGRSAAVTSANIFTTRALEQLKQHAKGSNRRGASIVHKRTSEMNRVGRHQWIRAVVLMALCAMVFIRDAVAAPAPLAACPRSSSTVLVIQTDEDVAAVRAAMDCKGNNILVIWKGAATLASPLVVEQGTQLRVQGMQGAVVRGTGAAQLFRILSQASLELENVILEDGSSVHEDPETIGKGGAIFVDAAQLSVNSCEFRNNSGYMGGAIMCASGNCTIFDTTFSDNSGVGGATYAQEAQWTVLSSVFANNTGGSGGALSAFGGNGSVFATNITGNSALDSENEGGGGGAYFEQSHVTIDSSYISANTGANDHVLRMDLCYADSGVETAPYAGCAFNALQHASKQDNAAQVLRRAAVPLTMRVLRRVMTLMNAFCVLTVLQRCAATGLGGAIALKEGTYGIAMESTSIVGNSASLGGGAAVLSTTGPTHLNQCEFANNTASTGGGGMYLQNLPLGVAHRMLSTSFDGNVAVRGGGGAILQSGDGARLGVEVDDAVVFEGNAASCCYAGGQGALAGVSCVDVTTGWDTYWECCATGQYINGNACGMCNAPESTCLTYGETVETMTLGLGYWRETLTQTDIRACWRSDACDGGMATAEPDQYCAEGYQGPYCAVCADGYAAAPGYQCLNCHGGLEVVTLLLTVLALLALMVVAWASVSMARHSEKALAMTHGRAAQLVLAVSASLRTPVITLQILTQAISATGSVVPRQLVTFLGVVGWVNLDFNLLRCATNFNFYGELVVRTAAPLALLPLLFAPRLLLRLKRYSMLPAHSWLRALHACNVDMALAFLFLVFTSVSTTVLQVFPCDRLDGTGKSYLRADYSIECGTPTHTAYVAYAGVMVLVYPIGVPALFAVLLWKQRVAALKAEALDSFASAVDPVAAAQARAPGPFLWDSYHCAAPWWELVECVRRLLLAGLLALMLPGTSAQLALAFGFALVFMVAYLYVQPHQSGVERRLSTYSAAVIFFTTLVLYLARVDYMSQTAQDVTSALLIISMLLLVLFPVVEHFYPQLGGCLMASSFHKMPSERGVPDCHDAAACQVPVGIYISSPACSSGRGKADVEVDAERSAPAPTLSIGEDDRDAAHSAQQPIIAKPKAAAKPNSEYSFESVLLEVQQDIAMGERLKQAESTFKVDMDILYAPIDVQPVKPLMDSMDDVDEDSVDMKGLVSALRPTGAALPHSHYTFSNRCPAAAAAPPQLQPLNAILQRTDACGSDELLDVLSDRTIAQFLLQRRVAPPPYLVEWLLRVAAFHPDGGVTEKAVISIRDVIAAAATLSALTSPANGQHPQQPMGITEALLQDFYEAAGAAWLSETDETAATTETDDDADTSAAAALPPARLWTNVDPFLQSLALCLNAGWHALSADALSDLAVTLAALSVDRGVAVACHPAAQAALVAVFGAMPEAWWGSDDALGGLVAKLEDLAGECHVDTSIETCVHVARHITSDTPRSRQLQAAYAHSTLLHTLLADTAYAREQAAVRPREAGLVQTLAAITVLRADIDTRGLREGGRFGPARQYAVLGCAQTLVESTLVPPQPCQNGAASGEAQTPNRGQLLTAIAEAAEGLSSRMKDIMQADVRKCKDLLSMLSAECAGNARAAPTQSTLKGFFNTSAAAAAAVQ</sequence>
<feature type="transmembrane region" description="Helical" evidence="2">
    <location>
        <begin position="1054"/>
        <end position="1072"/>
    </location>
</feature>
<dbReference type="SMART" id="SM00710">
    <property type="entry name" value="PbH1"/>
    <property type="match status" value="8"/>
</dbReference>
<feature type="transmembrane region" description="Helical" evidence="2">
    <location>
        <begin position="2061"/>
        <end position="2079"/>
    </location>
</feature>
<feature type="transmembrane region" description="Helical" evidence="2">
    <location>
        <begin position="1986"/>
        <end position="2019"/>
    </location>
</feature>
<feature type="transmembrane region" description="Helical" evidence="2">
    <location>
        <begin position="1856"/>
        <end position="1879"/>
    </location>
</feature>
<feature type="transmembrane region" description="Helical" evidence="2">
    <location>
        <begin position="1814"/>
        <end position="1835"/>
    </location>
</feature>
<feature type="transmembrane region" description="Helical" evidence="2">
    <location>
        <begin position="738"/>
        <end position="761"/>
    </location>
</feature>
<feature type="transmembrane region" description="Helical" evidence="2">
    <location>
        <begin position="832"/>
        <end position="856"/>
    </location>
</feature>
<feature type="signal peptide" evidence="3">
    <location>
        <begin position="1"/>
        <end position="26"/>
    </location>
</feature>
<protein>
    <submittedName>
        <fullName evidence="4">Uncharacterized protein</fullName>
    </submittedName>
</protein>
<gene>
    <name evidence="4" type="ORF">JKP88DRAFT_261304</name>
</gene>
<dbReference type="Proteomes" id="UP000664859">
    <property type="component" value="Unassembled WGS sequence"/>
</dbReference>
<dbReference type="PANTHER" id="PTHR11319">
    <property type="entry name" value="G PROTEIN-COUPLED RECEPTOR-RELATED"/>
    <property type="match status" value="1"/>
</dbReference>
<feature type="transmembrane region" description="Helical" evidence="2">
    <location>
        <begin position="994"/>
        <end position="1012"/>
    </location>
</feature>
<feature type="transmembrane region" description="Helical" evidence="2">
    <location>
        <begin position="2031"/>
        <end position="2049"/>
    </location>
</feature>
<dbReference type="SUPFAM" id="SSF51126">
    <property type="entry name" value="Pectin lyase-like"/>
    <property type="match status" value="3"/>
</dbReference>
<dbReference type="PANTHER" id="PTHR11319:SF35">
    <property type="entry name" value="OUTER MEMBRANE PROTEIN PMPC-RELATED"/>
    <property type="match status" value="1"/>
</dbReference>
<evidence type="ECO:0000313" key="5">
    <source>
        <dbReference type="Proteomes" id="UP000664859"/>
    </source>
</evidence>
<keyword evidence="2" id="KW-0812">Transmembrane</keyword>
<evidence type="ECO:0000256" key="2">
    <source>
        <dbReference type="SAM" id="Phobius"/>
    </source>
</evidence>
<keyword evidence="2" id="KW-0472">Membrane</keyword>
<dbReference type="InterPro" id="IPR011050">
    <property type="entry name" value="Pectin_lyase_fold/virulence"/>
</dbReference>
<evidence type="ECO:0000256" key="1">
    <source>
        <dbReference type="SAM" id="MobiDB-lite"/>
    </source>
</evidence>
<evidence type="ECO:0000256" key="3">
    <source>
        <dbReference type="SAM" id="SignalP"/>
    </source>
</evidence>
<comment type="caution">
    <text evidence="4">The sequence shown here is derived from an EMBL/GenBank/DDBJ whole genome shotgun (WGS) entry which is preliminary data.</text>
</comment>
<dbReference type="EMBL" id="JAFCMP010000514">
    <property type="protein sequence ID" value="KAG5178511.1"/>
    <property type="molecule type" value="Genomic_DNA"/>
</dbReference>
<name>A0A836CBV5_9STRA</name>
<reference evidence="4" key="1">
    <citation type="submission" date="2021-02" db="EMBL/GenBank/DDBJ databases">
        <title>First Annotated Genome of the Yellow-green Alga Tribonema minus.</title>
        <authorList>
            <person name="Mahan K.M."/>
        </authorList>
    </citation>
    <scope>NUCLEOTIDE SEQUENCE</scope>
    <source>
        <strain evidence="4">UTEX B ZZ1240</strain>
    </source>
</reference>
<keyword evidence="2" id="KW-1133">Transmembrane helix</keyword>
<accession>A0A836CBV5</accession>
<feature type="transmembrane region" description="Helical" evidence="2">
    <location>
        <begin position="709"/>
        <end position="732"/>
    </location>
</feature>
<feature type="transmembrane region" description="Helical" evidence="2">
    <location>
        <begin position="1711"/>
        <end position="1732"/>
    </location>
</feature>
<organism evidence="4 5">
    <name type="scientific">Tribonema minus</name>
    <dbReference type="NCBI Taxonomy" id="303371"/>
    <lineage>
        <taxon>Eukaryota</taxon>
        <taxon>Sar</taxon>
        <taxon>Stramenopiles</taxon>
        <taxon>Ochrophyta</taxon>
        <taxon>PX clade</taxon>
        <taxon>Xanthophyceae</taxon>
        <taxon>Tribonematales</taxon>
        <taxon>Tribonemataceae</taxon>
        <taxon>Tribonema</taxon>
    </lineage>
</organism>
<feature type="transmembrane region" description="Helical" evidence="2">
    <location>
        <begin position="781"/>
        <end position="800"/>
    </location>
</feature>
<feature type="transmembrane region" description="Helical" evidence="2">
    <location>
        <begin position="1908"/>
        <end position="1932"/>
    </location>
</feature>